<name>A0A6B2R2I3_9BURK</name>
<keyword evidence="2" id="KW-0378">Hydrolase</keyword>
<dbReference type="GO" id="GO:0016787">
    <property type="term" value="F:hydrolase activity"/>
    <property type="evidence" value="ECO:0007669"/>
    <property type="project" value="UniProtKB-KW"/>
</dbReference>
<reference evidence="2" key="1">
    <citation type="submission" date="2020-02" db="EMBL/GenBank/DDBJ databases">
        <authorList>
            <person name="Chen W.-M."/>
        </authorList>
    </citation>
    <scope>NUCLEOTIDE SEQUENCE</scope>
    <source>
        <strain evidence="2">NBD-18</strain>
    </source>
</reference>
<dbReference type="Gene3D" id="3.90.950.20">
    <property type="entry name" value="CinA-like"/>
    <property type="match status" value="1"/>
</dbReference>
<feature type="domain" description="CinA C-terminal" evidence="1">
    <location>
        <begin position="7"/>
        <end position="159"/>
    </location>
</feature>
<gene>
    <name evidence="2" type="ORF">G3I67_08380</name>
</gene>
<dbReference type="InterPro" id="IPR008136">
    <property type="entry name" value="CinA_C"/>
</dbReference>
<dbReference type="RefSeq" id="WP_163654214.1">
    <property type="nucleotide sequence ID" value="NZ_JAAGRN010000005.1"/>
</dbReference>
<evidence type="ECO:0000259" key="1">
    <source>
        <dbReference type="Pfam" id="PF02464"/>
    </source>
</evidence>
<comment type="caution">
    <text evidence="2">The sequence shown here is derived from an EMBL/GenBank/DDBJ whole genome shotgun (WGS) entry which is preliminary data.</text>
</comment>
<dbReference type="SUPFAM" id="SSF142433">
    <property type="entry name" value="CinA-like"/>
    <property type="match status" value="1"/>
</dbReference>
<dbReference type="InterPro" id="IPR036653">
    <property type="entry name" value="CinA-like_C"/>
</dbReference>
<proteinExistence type="predicted"/>
<dbReference type="NCBIfam" id="TIGR00199">
    <property type="entry name" value="PncC_domain"/>
    <property type="match status" value="1"/>
</dbReference>
<sequence length="167" mass="17386">MQIQIDALSVRIGQLLIQHEGMLTTAESCTGGLLSGAITAIAGSSAWFDRGWITYSNDAKRKELNVSAATLNQFGAVSEEVAREMAQGALAQAPRAKLALATTGIAGPGGGTADKPVGLVCFGFARRTSNGIEVRSVAKVFEGDRGAVRQSSVHFSLATACDWLSSN</sequence>
<dbReference type="AlphaFoldDB" id="A0A6B2R2I3"/>
<accession>A0A6B2R2I3</accession>
<organism evidence="2">
    <name type="scientific">Sheuella amnicola</name>
    <dbReference type="NCBI Taxonomy" id="2707330"/>
    <lineage>
        <taxon>Bacteria</taxon>
        <taxon>Pseudomonadati</taxon>
        <taxon>Pseudomonadota</taxon>
        <taxon>Betaproteobacteria</taxon>
        <taxon>Burkholderiales</taxon>
        <taxon>Alcaligenaceae</taxon>
        <taxon>Sheuella</taxon>
    </lineage>
</organism>
<dbReference type="EMBL" id="JAAGRN010000005">
    <property type="protein sequence ID" value="NDY83247.1"/>
    <property type="molecule type" value="Genomic_DNA"/>
</dbReference>
<evidence type="ECO:0000313" key="2">
    <source>
        <dbReference type="EMBL" id="NDY83247.1"/>
    </source>
</evidence>
<protein>
    <submittedName>
        <fullName evidence="2">Nicotinamide-nucleotide amidohydrolase family protein</fullName>
    </submittedName>
</protein>
<dbReference type="Pfam" id="PF02464">
    <property type="entry name" value="CinA"/>
    <property type="match status" value="1"/>
</dbReference>